<dbReference type="GO" id="GO:0010181">
    <property type="term" value="F:FMN binding"/>
    <property type="evidence" value="ECO:0007669"/>
    <property type="project" value="InterPro"/>
</dbReference>
<keyword evidence="3" id="KW-0288">FMN</keyword>
<proteinExistence type="inferred from homology"/>
<comment type="catalytic activity">
    <reaction evidence="3">
        <text>(R)-4'-phosphopantothenate + L-cysteine + CTP = N-[(R)-4-phosphopantothenoyl]-L-cysteine + CMP + diphosphate + H(+)</text>
        <dbReference type="Rhea" id="RHEA:19397"/>
        <dbReference type="ChEBI" id="CHEBI:10986"/>
        <dbReference type="ChEBI" id="CHEBI:15378"/>
        <dbReference type="ChEBI" id="CHEBI:33019"/>
        <dbReference type="ChEBI" id="CHEBI:35235"/>
        <dbReference type="ChEBI" id="CHEBI:37563"/>
        <dbReference type="ChEBI" id="CHEBI:59458"/>
        <dbReference type="ChEBI" id="CHEBI:60377"/>
        <dbReference type="EC" id="6.3.2.5"/>
    </reaction>
</comment>
<comment type="pathway">
    <text evidence="3">Cofactor biosynthesis; coenzyme A biosynthesis; CoA from (R)-pantothenate: step 2/5.</text>
</comment>
<reference evidence="6 7" key="1">
    <citation type="journal article" date="2016" name="Nat. Commun.">
        <title>Thousands of microbial genomes shed light on interconnected biogeochemical processes in an aquifer system.</title>
        <authorList>
            <person name="Anantharaman K."/>
            <person name="Brown C.T."/>
            <person name="Hug L.A."/>
            <person name="Sharon I."/>
            <person name="Castelle C.J."/>
            <person name="Probst A.J."/>
            <person name="Thomas B.C."/>
            <person name="Singh A."/>
            <person name="Wilkins M.J."/>
            <person name="Karaoz U."/>
            <person name="Brodie E.L."/>
            <person name="Williams K.H."/>
            <person name="Hubbard S.S."/>
            <person name="Banfield J.F."/>
        </authorList>
    </citation>
    <scope>NUCLEOTIDE SEQUENCE [LARGE SCALE GENOMIC DNA]</scope>
</reference>
<dbReference type="PANTHER" id="PTHR14359">
    <property type="entry name" value="HOMO-OLIGOMERIC FLAVIN CONTAINING CYS DECARBOXYLASE FAMILY"/>
    <property type="match status" value="1"/>
</dbReference>
<dbReference type="SUPFAM" id="SSF102645">
    <property type="entry name" value="CoaB-like"/>
    <property type="match status" value="1"/>
</dbReference>
<evidence type="ECO:0000256" key="2">
    <source>
        <dbReference type="ARBA" id="ARBA00023239"/>
    </source>
</evidence>
<dbReference type="EC" id="6.3.2.5" evidence="3"/>
<keyword evidence="1 3" id="KW-0210">Decarboxylase</keyword>
<comment type="similarity">
    <text evidence="3">In the N-terminal section; belongs to the HFCD (homo-oligomeric flavin containing Cys decarboxylase) superfamily.</text>
</comment>
<keyword evidence="3" id="KW-0436">Ligase</keyword>
<dbReference type="Gene3D" id="3.40.50.10300">
    <property type="entry name" value="CoaB-like"/>
    <property type="match status" value="1"/>
</dbReference>
<accession>A0A1F5YRI5</accession>
<keyword evidence="3" id="KW-0285">Flavoprotein</keyword>
<keyword evidence="2 3" id="KW-0456">Lyase</keyword>
<dbReference type="GO" id="GO:0004633">
    <property type="term" value="F:phosphopantothenoylcysteine decarboxylase activity"/>
    <property type="evidence" value="ECO:0007669"/>
    <property type="project" value="UniProtKB-EC"/>
</dbReference>
<dbReference type="Gene3D" id="3.40.50.1950">
    <property type="entry name" value="Flavin prenyltransferase-like"/>
    <property type="match status" value="1"/>
</dbReference>
<dbReference type="InterPro" id="IPR007085">
    <property type="entry name" value="DNA/pantothenate-metab_flavo_C"/>
</dbReference>
<comment type="pathway">
    <text evidence="3">Cofactor biosynthesis; coenzyme A biosynthesis; CoA from (R)-pantothenate: step 3/5.</text>
</comment>
<evidence type="ECO:0000259" key="5">
    <source>
        <dbReference type="Pfam" id="PF04127"/>
    </source>
</evidence>
<gene>
    <name evidence="6" type="ORF">A2W14_02300</name>
</gene>
<dbReference type="EC" id="4.1.1.36" evidence="3"/>
<dbReference type="SUPFAM" id="SSF52507">
    <property type="entry name" value="Homo-oligomeric flavin-containing Cys decarboxylases, HFCD"/>
    <property type="match status" value="1"/>
</dbReference>
<dbReference type="UniPathway" id="UPA00241">
    <property type="reaction ID" value="UER00353"/>
</dbReference>
<comment type="caution">
    <text evidence="6">The sequence shown here is derived from an EMBL/GenBank/DDBJ whole genome shotgun (WGS) entry which is preliminary data.</text>
</comment>
<feature type="domain" description="DNA/pantothenate metabolism flavoprotein C-terminal" evidence="5">
    <location>
        <begin position="192"/>
        <end position="403"/>
    </location>
</feature>
<dbReference type="GO" id="GO:0015937">
    <property type="term" value="P:coenzyme A biosynthetic process"/>
    <property type="evidence" value="ECO:0007669"/>
    <property type="project" value="UniProtKB-UniPathway"/>
</dbReference>
<dbReference type="Pfam" id="PF02441">
    <property type="entry name" value="Flavoprotein"/>
    <property type="match status" value="1"/>
</dbReference>
<dbReference type="AlphaFoldDB" id="A0A1F5YRI5"/>
<dbReference type="InterPro" id="IPR005252">
    <property type="entry name" value="CoaBC"/>
</dbReference>
<evidence type="ECO:0000256" key="1">
    <source>
        <dbReference type="ARBA" id="ARBA00022793"/>
    </source>
</evidence>
<dbReference type="EMBL" id="MFJA01000054">
    <property type="protein sequence ID" value="OGG02736.1"/>
    <property type="molecule type" value="Genomic_DNA"/>
</dbReference>
<comment type="cofactor">
    <cofactor evidence="3">
        <name>FMN</name>
        <dbReference type="ChEBI" id="CHEBI:58210"/>
    </cofactor>
</comment>
<dbReference type="GO" id="GO:0071513">
    <property type="term" value="C:phosphopantothenoylcysteine decarboxylase complex"/>
    <property type="evidence" value="ECO:0007669"/>
    <property type="project" value="TreeGrafter"/>
</dbReference>
<dbReference type="NCBIfam" id="TIGR00521">
    <property type="entry name" value="coaBC_dfp"/>
    <property type="match status" value="1"/>
</dbReference>
<dbReference type="InterPro" id="IPR036551">
    <property type="entry name" value="Flavin_trans-like"/>
</dbReference>
<protein>
    <recommendedName>
        <fullName evidence="3">Coenzyme A biosynthesis bifunctional protein CoaBC</fullName>
        <ecNumber evidence="3">4.1.1.36</ecNumber>
        <ecNumber evidence="3">6.3.2.5</ecNumber>
    </recommendedName>
    <alternativeName>
        <fullName evidence="3">DNA/pantothenate metabolism flavoprotein</fullName>
    </alternativeName>
</protein>
<organism evidence="6 7">
    <name type="scientific">Candidatus Gottesmanbacteria bacterium RBG_16_37_8</name>
    <dbReference type="NCBI Taxonomy" id="1798371"/>
    <lineage>
        <taxon>Bacteria</taxon>
        <taxon>Candidatus Gottesmaniibacteriota</taxon>
    </lineage>
</organism>
<dbReference type="InterPro" id="IPR035929">
    <property type="entry name" value="CoaB-like_sf"/>
</dbReference>
<dbReference type="GO" id="GO:0004632">
    <property type="term" value="F:phosphopantothenate--cysteine ligase activity"/>
    <property type="evidence" value="ECO:0007669"/>
    <property type="project" value="UniProtKB-EC"/>
</dbReference>
<dbReference type="GO" id="GO:0015941">
    <property type="term" value="P:pantothenate catabolic process"/>
    <property type="evidence" value="ECO:0007669"/>
    <property type="project" value="InterPro"/>
</dbReference>
<comment type="similarity">
    <text evidence="3">In the C-terminal section; belongs to the PPC synthetase family.</text>
</comment>
<sequence>MNNQHHIGIGISAGIAGYKMVDLITRLKAKKMKISVIMTDNAIKMFGLEIFEKAANTPVFHRQIPQDFDYRSVLKNKKVEHIALADSLDLLVIAPATANFIAKLGNGIADDYLTTLALSVTCQVLIAPSMNTNMWYNSTTQENLRKLIAKGYYLVKPDFGDLACGYQGIGRLKNTDELETAVLELLKKRNSLKGKKILVTAGGTSVSIDAVREITNRASGKMGKSLAEVAFKRGAEVLLLRAENAVVPDLNIKQGTFRTVEDLSKLLVKYCRSYDIIFHSAAVSDFYLDKPQTGKMDSSKTYSLTLVPTEKLIDKIKKWNPKITLVGFKAVVSPKEEELERLGVDMIKTYNADYVVINDVGRNDIGFGSDYNEVYLLPKNGQFYKIDRQKKDIIAGELIDRILK</sequence>
<comment type="catalytic activity">
    <reaction evidence="3">
        <text>N-[(R)-4-phosphopantothenoyl]-L-cysteine + H(+) = (R)-4'-phosphopantetheine + CO2</text>
        <dbReference type="Rhea" id="RHEA:16793"/>
        <dbReference type="ChEBI" id="CHEBI:15378"/>
        <dbReference type="ChEBI" id="CHEBI:16526"/>
        <dbReference type="ChEBI" id="CHEBI:59458"/>
        <dbReference type="ChEBI" id="CHEBI:61723"/>
        <dbReference type="EC" id="4.1.1.36"/>
    </reaction>
</comment>
<evidence type="ECO:0000259" key="4">
    <source>
        <dbReference type="Pfam" id="PF02441"/>
    </source>
</evidence>
<dbReference type="Pfam" id="PF04127">
    <property type="entry name" value="DFP"/>
    <property type="match status" value="1"/>
</dbReference>
<dbReference type="InterPro" id="IPR003382">
    <property type="entry name" value="Flavoprotein"/>
</dbReference>
<name>A0A1F5YRI5_9BACT</name>
<evidence type="ECO:0000256" key="3">
    <source>
        <dbReference type="RuleBase" id="RU364078"/>
    </source>
</evidence>
<dbReference type="STRING" id="1798371.A2W14_02300"/>
<evidence type="ECO:0000313" key="7">
    <source>
        <dbReference type="Proteomes" id="UP000176665"/>
    </source>
</evidence>
<evidence type="ECO:0000313" key="6">
    <source>
        <dbReference type="EMBL" id="OGG02736.1"/>
    </source>
</evidence>
<dbReference type="Proteomes" id="UP000176665">
    <property type="component" value="Unassembled WGS sequence"/>
</dbReference>
<comment type="function">
    <text evidence="3">Catalyzes two steps in the biosynthesis of coenzyme A. In the first step cysteine is conjugated to 4'-phosphopantothenate to form 4-phosphopantothenoylcysteine, in the latter compound is decarboxylated to form 4'-phosphopantotheine.</text>
</comment>
<feature type="domain" description="Flavoprotein" evidence="4">
    <location>
        <begin position="6"/>
        <end position="170"/>
    </location>
</feature>
<dbReference type="PANTHER" id="PTHR14359:SF6">
    <property type="entry name" value="PHOSPHOPANTOTHENOYLCYSTEINE DECARBOXYLASE"/>
    <property type="match status" value="1"/>
</dbReference>